<dbReference type="RefSeq" id="WP_173941146.1">
    <property type="nucleotide sequence ID" value="NZ_CP021074.1"/>
</dbReference>
<sequence length="969" mass="105605">MATRHREETINTQLAVLISKMGVNADAETILAKGQHRPDVLFVLRGLRVAIEGKFSDLSGAEDVVLNDARHRVSNGIAHIAAAAVYPKALRTVATSALEAALGAATLRFKIVSEFGETEDWFEGDPAALMDALRRAQESLAQDNIVEQTAKALSERLEGVAQLWSGQVGPCDRLGNLLGMVAPKGETPDKASERRETTAKVAALVLANALIFQEQLSNADGRIRTLRKLEKDKDAVAAAKSHWNWIWTNINYVPIFQLGEHVLEELPISKNTTAAFRALLTEAMAICSNQAALRHDLMGRIYHWLLHHAKFLGTYYTSVSAATLLLKLAISRKWQLDFGDPSELAEFKVADLACGTGTLLMATAEAVSDAYIGSRASTGRSLNPTDLQTLHRALMENVLHGYDVLPSAIHLTASTLALLAPEVSFVRMNLYVMPMGMDGNAPRLGSLDFISSQRLPTQIAIDHSQAEVVKTGAGTSHIANAVVPKLDLCVMNPPFVRSVGGNLLFGSLPDERGRLQTELKAMIKDAAKRGYPSSATAGLGSVFLALADMQLKVGGRVAFVLPAAVVSGEAWGESRKLIAEKYELEIVVASHDAERPNFSENTDLSEVLFIAKKRAPKEPAGPTLYVNLWRNPRTIHEALDLAARIEHNKPTSIQGDGFSSIRGVASKLGEAVELPPATGGSVWVGALFAQTSLLRAYWHLEQGLLHVPGSAPIGVKLARLTTFGKLGYDRRDIHDAFTVSKDDWSQYASFWDHKADKVTSLKQVPNSHLIARDTPAPGRPLKDAKQVWAGAGRILLVERVRTNTHRVLAVGFEKEVLGNTWWAMKSTLTVPQEKALLLWLNSSLTLLMVFGRRVVTEGAWMQMKKPAWESMPVLDVCALTTEQTERLAQAFDLISVKQLDALSKLASDSVRAEIDDALSVTLGLPDLSNLRALLAREPGLTAKPIAPKQLQGDMLSEEQNSQDQQHTLF</sequence>
<keyword evidence="2 6" id="KW-0489">Methyltransferase</keyword>
<evidence type="ECO:0000256" key="1">
    <source>
        <dbReference type="ARBA" id="ARBA00006594"/>
    </source>
</evidence>
<evidence type="ECO:0000313" key="7">
    <source>
        <dbReference type="Proteomes" id="UP001056386"/>
    </source>
</evidence>
<feature type="domain" description="DNA methylase adenine-specific" evidence="5">
    <location>
        <begin position="295"/>
        <end position="409"/>
    </location>
</feature>
<organism evidence="6 7">
    <name type="scientific">Burkholderia glumae</name>
    <name type="common">Pseudomonas glumae</name>
    <dbReference type="NCBI Taxonomy" id="337"/>
    <lineage>
        <taxon>Bacteria</taxon>
        <taxon>Pseudomonadati</taxon>
        <taxon>Pseudomonadota</taxon>
        <taxon>Betaproteobacteria</taxon>
        <taxon>Burkholderiales</taxon>
        <taxon>Burkholderiaceae</taxon>
        <taxon>Burkholderia</taxon>
    </lineage>
</organism>
<gene>
    <name evidence="6" type="ORF">NFI99_31600</name>
</gene>
<dbReference type="PANTHER" id="PTHR33841">
    <property type="entry name" value="DNA METHYLTRANSFERASE YEEA-RELATED"/>
    <property type="match status" value="1"/>
</dbReference>
<protein>
    <submittedName>
        <fullName evidence="6">SAM-dependent methyltransferase</fullName>
    </submittedName>
</protein>
<comment type="similarity">
    <text evidence="1">Belongs to the N(4)/N(6)-methyltransferase family.</text>
</comment>
<name>A0ABY5BHT3_BURGL</name>
<dbReference type="InterPro" id="IPR050953">
    <property type="entry name" value="N4_N6_ade-DNA_methylase"/>
</dbReference>
<dbReference type="InterPro" id="IPR003356">
    <property type="entry name" value="DNA_methylase_A-5"/>
</dbReference>
<evidence type="ECO:0000259" key="5">
    <source>
        <dbReference type="Pfam" id="PF02384"/>
    </source>
</evidence>
<evidence type="ECO:0000256" key="3">
    <source>
        <dbReference type="ARBA" id="ARBA00022679"/>
    </source>
</evidence>
<dbReference type="EMBL" id="CP099587">
    <property type="protein sequence ID" value="USS46093.1"/>
    <property type="molecule type" value="Genomic_DNA"/>
</dbReference>
<dbReference type="PRINTS" id="PR00507">
    <property type="entry name" value="N12N6MTFRASE"/>
</dbReference>
<proteinExistence type="inferred from homology"/>
<dbReference type="PANTHER" id="PTHR33841:SF4">
    <property type="entry name" value="RESTRICTION MODIFICATION SYSTEM DNA SPECIFICITY DOMAIN"/>
    <property type="match status" value="1"/>
</dbReference>
<dbReference type="GO" id="GO:0008168">
    <property type="term" value="F:methyltransferase activity"/>
    <property type="evidence" value="ECO:0007669"/>
    <property type="project" value="UniProtKB-KW"/>
</dbReference>
<dbReference type="InterPro" id="IPR029063">
    <property type="entry name" value="SAM-dependent_MTases_sf"/>
</dbReference>
<accession>A0ABY5BHT3</accession>
<dbReference type="Proteomes" id="UP001056386">
    <property type="component" value="Chromosome 1"/>
</dbReference>
<evidence type="ECO:0000313" key="6">
    <source>
        <dbReference type="EMBL" id="USS46093.1"/>
    </source>
</evidence>
<dbReference type="GO" id="GO:0032259">
    <property type="term" value="P:methylation"/>
    <property type="evidence" value="ECO:0007669"/>
    <property type="project" value="UniProtKB-KW"/>
</dbReference>
<keyword evidence="3" id="KW-0808">Transferase</keyword>
<evidence type="ECO:0000256" key="2">
    <source>
        <dbReference type="ARBA" id="ARBA00022603"/>
    </source>
</evidence>
<dbReference type="Pfam" id="PF02384">
    <property type="entry name" value="N6_Mtase"/>
    <property type="match status" value="1"/>
</dbReference>
<dbReference type="SUPFAM" id="SSF53335">
    <property type="entry name" value="S-adenosyl-L-methionine-dependent methyltransferases"/>
    <property type="match status" value="1"/>
</dbReference>
<reference evidence="6" key="1">
    <citation type="submission" date="2022-06" db="EMBL/GenBank/DDBJ databases">
        <title>Draft genome sequence of Burkholderia glumae strain GR20004 isolated from rice panicle showing bacterial panicle blight.</title>
        <authorList>
            <person name="Choi S.Y."/>
            <person name="Lee Y.H."/>
        </authorList>
    </citation>
    <scope>NUCLEOTIDE SEQUENCE</scope>
    <source>
        <strain evidence="6">GR20004</strain>
    </source>
</reference>
<evidence type="ECO:0000256" key="4">
    <source>
        <dbReference type="ARBA" id="ARBA00022747"/>
    </source>
</evidence>
<dbReference type="Gene3D" id="3.40.50.150">
    <property type="entry name" value="Vaccinia Virus protein VP39"/>
    <property type="match status" value="1"/>
</dbReference>
<keyword evidence="7" id="KW-1185">Reference proteome</keyword>
<dbReference type="InterPro" id="IPR002052">
    <property type="entry name" value="DNA_methylase_N6_adenine_CS"/>
</dbReference>
<dbReference type="PROSITE" id="PS00092">
    <property type="entry name" value="N6_MTASE"/>
    <property type="match status" value="1"/>
</dbReference>
<keyword evidence="4" id="KW-0680">Restriction system</keyword>